<dbReference type="GeneID" id="92032410"/>
<dbReference type="EMBL" id="JBBPEH010000003">
    <property type="protein sequence ID" value="KAK7540940.1"/>
    <property type="molecule type" value="Genomic_DNA"/>
</dbReference>
<proteinExistence type="predicted"/>
<comment type="caution">
    <text evidence="2">The sequence shown here is derived from an EMBL/GenBank/DDBJ whole genome shotgun (WGS) entry which is preliminary data.</text>
</comment>
<protein>
    <submittedName>
        <fullName evidence="2">Uncharacterized protein</fullName>
    </submittedName>
</protein>
<evidence type="ECO:0000313" key="2">
    <source>
        <dbReference type="EMBL" id="KAK7540940.1"/>
    </source>
</evidence>
<gene>
    <name evidence="2" type="ORF">J3D65DRAFT_616976</name>
</gene>
<keyword evidence="3" id="KW-1185">Reference proteome</keyword>
<name>A0ABR1M0G9_9PEZI</name>
<feature type="region of interest" description="Disordered" evidence="1">
    <location>
        <begin position="152"/>
        <end position="184"/>
    </location>
</feature>
<sequence length="216" mass="24608">MVDMGKVRNVDRTYACLAGTQGKIGVLENHRVRRISRATVVVQAKSCHYRGAPFKVGEHEAISNKSHALRIFASLGKRRATRGTTCKWRSNGKCRVQSVEECLDQTSMKKEKRLVSHGARARRRRGFWDFFPPFRHCLAVLFQARNPNPSKLYSTSQSKCRRVRNRGLQSETQNGSEPFSKAETRRWRNRPAIWPDAPACRGGGEISCLDLVRQPQ</sequence>
<evidence type="ECO:0000256" key="1">
    <source>
        <dbReference type="SAM" id="MobiDB-lite"/>
    </source>
</evidence>
<organism evidence="2 3">
    <name type="scientific">Phyllosticta citribraziliensis</name>
    <dbReference type="NCBI Taxonomy" id="989973"/>
    <lineage>
        <taxon>Eukaryota</taxon>
        <taxon>Fungi</taxon>
        <taxon>Dikarya</taxon>
        <taxon>Ascomycota</taxon>
        <taxon>Pezizomycotina</taxon>
        <taxon>Dothideomycetes</taxon>
        <taxon>Dothideomycetes incertae sedis</taxon>
        <taxon>Botryosphaeriales</taxon>
        <taxon>Phyllostictaceae</taxon>
        <taxon>Phyllosticta</taxon>
    </lineage>
</organism>
<reference evidence="2 3" key="1">
    <citation type="submission" date="2024-04" db="EMBL/GenBank/DDBJ databases">
        <title>Phyllosticta paracitricarpa is synonymous to the EU quarantine fungus P. citricarpa based on phylogenomic analyses.</title>
        <authorList>
            <consortium name="Lawrence Berkeley National Laboratory"/>
            <person name="Van ingen-buijs V.A."/>
            <person name="Van westerhoven A.C."/>
            <person name="Haridas S."/>
            <person name="Skiadas P."/>
            <person name="Martin F."/>
            <person name="Groenewald J.Z."/>
            <person name="Crous P.W."/>
            <person name="Seidl M.F."/>
        </authorList>
    </citation>
    <scope>NUCLEOTIDE SEQUENCE [LARGE SCALE GENOMIC DNA]</scope>
    <source>
        <strain evidence="2 3">CPC 17464</strain>
    </source>
</reference>
<dbReference type="Proteomes" id="UP001360953">
    <property type="component" value="Unassembled WGS sequence"/>
</dbReference>
<accession>A0ABR1M0G9</accession>
<dbReference type="RefSeq" id="XP_066657871.1">
    <property type="nucleotide sequence ID" value="XM_066799504.1"/>
</dbReference>
<feature type="compositionally biased region" description="Polar residues" evidence="1">
    <location>
        <begin position="167"/>
        <end position="177"/>
    </location>
</feature>
<evidence type="ECO:0000313" key="3">
    <source>
        <dbReference type="Proteomes" id="UP001360953"/>
    </source>
</evidence>